<dbReference type="PANTHER" id="PTHR35089:SF1">
    <property type="entry name" value="CHAPERONE PROTEIN SKP"/>
    <property type="match status" value="1"/>
</dbReference>
<dbReference type="PANTHER" id="PTHR35089">
    <property type="entry name" value="CHAPERONE PROTEIN SKP"/>
    <property type="match status" value="1"/>
</dbReference>
<dbReference type="Gene3D" id="3.30.910.20">
    <property type="entry name" value="Skp domain"/>
    <property type="match status" value="1"/>
</dbReference>
<proteinExistence type="inferred from homology"/>
<reference evidence="4 5" key="1">
    <citation type="submission" date="2015-01" db="EMBL/GenBank/DDBJ databases">
        <title>Deinococcus soli/N5/whole genome sequencing.</title>
        <authorList>
            <person name="Kim M.K."/>
            <person name="Srinivasan S."/>
            <person name="Lee J.-J."/>
        </authorList>
    </citation>
    <scope>NUCLEOTIDE SEQUENCE [LARGE SCALE GENOMIC DNA]</scope>
    <source>
        <strain evidence="4 5">N5</strain>
    </source>
</reference>
<dbReference type="EMBL" id="CP011389">
    <property type="protein sequence ID" value="AKH16025.1"/>
    <property type="molecule type" value="Genomic_DNA"/>
</dbReference>
<feature type="signal peptide" evidence="3">
    <location>
        <begin position="1"/>
        <end position="19"/>
    </location>
</feature>
<dbReference type="GO" id="GO:0051082">
    <property type="term" value="F:unfolded protein binding"/>
    <property type="evidence" value="ECO:0007669"/>
    <property type="project" value="InterPro"/>
</dbReference>
<evidence type="ECO:0000256" key="1">
    <source>
        <dbReference type="ARBA" id="ARBA00009091"/>
    </source>
</evidence>
<evidence type="ECO:0000313" key="4">
    <source>
        <dbReference type="EMBL" id="AKH16025.1"/>
    </source>
</evidence>
<protein>
    <submittedName>
        <fullName evidence="4">Outer membrane chaperone OmpH</fullName>
    </submittedName>
</protein>
<evidence type="ECO:0000313" key="5">
    <source>
        <dbReference type="Proteomes" id="UP000034024"/>
    </source>
</evidence>
<dbReference type="KEGG" id="dch:SY84_02020"/>
<gene>
    <name evidence="4" type="ORF">SY84_02020</name>
</gene>
<dbReference type="RefSeq" id="WP_046842600.1">
    <property type="nucleotide sequence ID" value="NZ_CP011389.1"/>
</dbReference>
<organism evidence="4 5">
    <name type="scientific">Deinococcus soli</name>
    <name type="common">ex Cha et al. 2016</name>
    <dbReference type="NCBI Taxonomy" id="1309411"/>
    <lineage>
        <taxon>Bacteria</taxon>
        <taxon>Thermotogati</taxon>
        <taxon>Deinococcota</taxon>
        <taxon>Deinococci</taxon>
        <taxon>Deinococcales</taxon>
        <taxon>Deinococcaceae</taxon>
        <taxon>Deinococcus</taxon>
    </lineage>
</organism>
<dbReference type="GO" id="GO:0005829">
    <property type="term" value="C:cytosol"/>
    <property type="evidence" value="ECO:0007669"/>
    <property type="project" value="TreeGrafter"/>
</dbReference>
<dbReference type="AlphaFoldDB" id="A0A0F7JMW8"/>
<dbReference type="SMART" id="SM00935">
    <property type="entry name" value="OmpH"/>
    <property type="match status" value="1"/>
</dbReference>
<dbReference type="InterPro" id="IPR005632">
    <property type="entry name" value="Chaperone_Skp"/>
</dbReference>
<accession>A0A0F7JMW8</accession>
<dbReference type="InterPro" id="IPR024930">
    <property type="entry name" value="Skp_dom_sf"/>
</dbReference>
<comment type="similarity">
    <text evidence="1">Belongs to the Skp family.</text>
</comment>
<dbReference type="Pfam" id="PF03938">
    <property type="entry name" value="OmpH"/>
    <property type="match status" value="1"/>
</dbReference>
<dbReference type="GO" id="GO:0050821">
    <property type="term" value="P:protein stabilization"/>
    <property type="evidence" value="ECO:0007669"/>
    <property type="project" value="TreeGrafter"/>
</dbReference>
<feature type="chain" id="PRO_5002517440" evidence="3">
    <location>
        <begin position="20"/>
        <end position="155"/>
    </location>
</feature>
<keyword evidence="5" id="KW-1185">Reference proteome</keyword>
<name>A0A0F7JMW8_9DEIO</name>
<dbReference type="Proteomes" id="UP000034024">
    <property type="component" value="Chromosome"/>
</dbReference>
<evidence type="ECO:0000256" key="2">
    <source>
        <dbReference type="ARBA" id="ARBA00022729"/>
    </source>
</evidence>
<dbReference type="SUPFAM" id="SSF111384">
    <property type="entry name" value="OmpH-like"/>
    <property type="match status" value="1"/>
</dbReference>
<dbReference type="PATRIC" id="fig|1309411.5.peg.427"/>
<dbReference type="OrthoDB" id="73897at2"/>
<sequence>MNRFLILAPLALLATVPHAQQSRNRVGVVNVQNVIKNMSGSKTYLDLNTKSSADLKARQATLQTLATKAARGSAADKAALTKAQQDYAKVRDGYVKQIEAAFKPLATKVNTAVAKVAKTNGYSIVLDANVANATNLIVHANTAVDLTQAVLKEVK</sequence>
<keyword evidence="2 3" id="KW-0732">Signal</keyword>
<evidence type="ECO:0000256" key="3">
    <source>
        <dbReference type="SAM" id="SignalP"/>
    </source>
</evidence>